<organism evidence="2 3">
    <name type="scientific">Collinsella stercoris DSM 13279</name>
    <dbReference type="NCBI Taxonomy" id="445975"/>
    <lineage>
        <taxon>Bacteria</taxon>
        <taxon>Bacillati</taxon>
        <taxon>Actinomycetota</taxon>
        <taxon>Coriobacteriia</taxon>
        <taxon>Coriobacteriales</taxon>
        <taxon>Coriobacteriaceae</taxon>
        <taxon>Collinsella</taxon>
    </lineage>
</organism>
<dbReference type="EMBL" id="ABXJ01000095">
    <property type="protein sequence ID" value="EEA90106.1"/>
    <property type="molecule type" value="Genomic_DNA"/>
</dbReference>
<keyword evidence="1" id="KW-0472">Membrane</keyword>
<keyword evidence="3" id="KW-1185">Reference proteome</keyword>
<dbReference type="STRING" id="445975.COLSTE_01726"/>
<accession>B6GCA3</accession>
<keyword evidence="1" id="KW-1133">Transmembrane helix</keyword>
<sequence>MTVSLRVLLVASAIFVLVFVVRKIRKSQLQVLDAVFWLFFSLSFVILALFPQIASTLASLLGFQAASNFVFLYVIAVLVVRDFSQTVKLARLRERFNILNEEIALREISK</sequence>
<dbReference type="Pfam" id="PF10066">
    <property type="entry name" value="DUF2304"/>
    <property type="match status" value="1"/>
</dbReference>
<feature type="transmembrane region" description="Helical" evidence="1">
    <location>
        <begin position="60"/>
        <end position="80"/>
    </location>
</feature>
<dbReference type="RefSeq" id="WP_006721356.1">
    <property type="nucleotide sequence ID" value="NZ_CP085935.1"/>
</dbReference>
<evidence type="ECO:0000313" key="3">
    <source>
        <dbReference type="Proteomes" id="UP000003560"/>
    </source>
</evidence>
<evidence type="ECO:0000313" key="2">
    <source>
        <dbReference type="EMBL" id="EEA90106.1"/>
    </source>
</evidence>
<dbReference type="GeneID" id="98003415"/>
<keyword evidence="1" id="KW-0812">Transmembrane</keyword>
<reference evidence="2 3" key="2">
    <citation type="submission" date="2008-10" db="EMBL/GenBank/DDBJ databases">
        <authorList>
            <person name="Fulton L."/>
            <person name="Clifton S."/>
            <person name="Fulton B."/>
            <person name="Xu J."/>
            <person name="Minx P."/>
            <person name="Pepin K.H."/>
            <person name="Johnson M."/>
            <person name="Thiruvilangam P."/>
            <person name="Bhonagiri V."/>
            <person name="Nash W.E."/>
            <person name="Mardis E.R."/>
            <person name="Wilson R.K."/>
        </authorList>
    </citation>
    <scope>NUCLEOTIDE SEQUENCE [LARGE SCALE GENOMIC DNA]</scope>
    <source>
        <strain evidence="2 3">DSM 13279</strain>
    </source>
</reference>
<protein>
    <recommendedName>
        <fullName evidence="4">DUF2304 domain-containing protein</fullName>
    </recommendedName>
</protein>
<dbReference type="AlphaFoldDB" id="B6GCA3"/>
<evidence type="ECO:0000256" key="1">
    <source>
        <dbReference type="SAM" id="Phobius"/>
    </source>
</evidence>
<name>B6GCA3_9ACTN</name>
<dbReference type="InterPro" id="IPR019277">
    <property type="entry name" value="DUF2304"/>
</dbReference>
<dbReference type="Proteomes" id="UP000003560">
    <property type="component" value="Unassembled WGS sequence"/>
</dbReference>
<reference evidence="2 3" key="1">
    <citation type="submission" date="2008-10" db="EMBL/GenBank/DDBJ databases">
        <title>Draft genome sequence of Collinsella stercoris (DSM 13279).</title>
        <authorList>
            <person name="Sudarsanam P."/>
            <person name="Ley R."/>
            <person name="Guruge J."/>
            <person name="Turnbaugh P.J."/>
            <person name="Mahowald M."/>
            <person name="Liep D."/>
            <person name="Gordon J."/>
        </authorList>
    </citation>
    <scope>NUCLEOTIDE SEQUENCE [LARGE SCALE GENOMIC DNA]</scope>
    <source>
        <strain evidence="2 3">DSM 13279</strain>
    </source>
</reference>
<comment type="caution">
    <text evidence="2">The sequence shown here is derived from an EMBL/GenBank/DDBJ whole genome shotgun (WGS) entry which is preliminary data.</text>
</comment>
<proteinExistence type="predicted"/>
<dbReference type="eggNOG" id="COG2456">
    <property type="taxonomic scope" value="Bacteria"/>
</dbReference>
<feature type="transmembrane region" description="Helical" evidence="1">
    <location>
        <begin position="34"/>
        <end position="54"/>
    </location>
</feature>
<dbReference type="OrthoDB" id="3186517at2"/>
<evidence type="ECO:0008006" key="4">
    <source>
        <dbReference type="Google" id="ProtNLM"/>
    </source>
</evidence>
<gene>
    <name evidence="2" type="ORF">COLSTE_01726</name>
</gene>
<feature type="transmembrane region" description="Helical" evidence="1">
    <location>
        <begin position="6"/>
        <end position="22"/>
    </location>
</feature>
<dbReference type="HOGENOM" id="CLU_134280_2_0_11"/>